<name>A0A8D8UTH9_9HEMI</name>
<sequence length="139" mass="16512">MSCPHCKRAEWGVLKLLGIGPCPSNIWLRVLYARPVYHAVLYVVRILRLQCERSCPSNIWLLRRDFVLVENAQCNQNRGNWLHWCPELREKKYIMSKDCRAAVLNLFLYYYFFLWFEILNFPNHTSFLSPTPQPFSGQS</sequence>
<protein>
    <submittedName>
        <fullName evidence="2">Uncharacterized protein</fullName>
    </submittedName>
</protein>
<keyword evidence="1" id="KW-1133">Transmembrane helix</keyword>
<reference evidence="2" key="1">
    <citation type="submission" date="2021-05" db="EMBL/GenBank/DDBJ databases">
        <authorList>
            <person name="Alioto T."/>
            <person name="Alioto T."/>
            <person name="Gomez Garrido J."/>
        </authorList>
    </citation>
    <scope>NUCLEOTIDE SEQUENCE</scope>
</reference>
<organism evidence="2">
    <name type="scientific">Cacopsylla melanoneura</name>
    <dbReference type="NCBI Taxonomy" id="428564"/>
    <lineage>
        <taxon>Eukaryota</taxon>
        <taxon>Metazoa</taxon>
        <taxon>Ecdysozoa</taxon>
        <taxon>Arthropoda</taxon>
        <taxon>Hexapoda</taxon>
        <taxon>Insecta</taxon>
        <taxon>Pterygota</taxon>
        <taxon>Neoptera</taxon>
        <taxon>Paraneoptera</taxon>
        <taxon>Hemiptera</taxon>
        <taxon>Sternorrhyncha</taxon>
        <taxon>Psylloidea</taxon>
        <taxon>Psyllidae</taxon>
        <taxon>Psyllinae</taxon>
        <taxon>Cacopsylla</taxon>
    </lineage>
</organism>
<feature type="transmembrane region" description="Helical" evidence="1">
    <location>
        <begin position="99"/>
        <end position="118"/>
    </location>
</feature>
<keyword evidence="1" id="KW-0812">Transmembrane</keyword>
<evidence type="ECO:0000313" key="2">
    <source>
        <dbReference type="EMBL" id="CAG6713031.1"/>
    </source>
</evidence>
<keyword evidence="1" id="KW-0472">Membrane</keyword>
<proteinExistence type="predicted"/>
<accession>A0A8D8UTH9</accession>
<dbReference type="EMBL" id="HBUF01350082">
    <property type="protein sequence ID" value="CAG6713031.1"/>
    <property type="molecule type" value="Transcribed_RNA"/>
</dbReference>
<evidence type="ECO:0000256" key="1">
    <source>
        <dbReference type="SAM" id="Phobius"/>
    </source>
</evidence>
<dbReference type="AlphaFoldDB" id="A0A8D8UTH9"/>